<protein>
    <submittedName>
        <fullName evidence="3">Uncharacterized protein</fullName>
    </submittedName>
</protein>
<evidence type="ECO:0000256" key="1">
    <source>
        <dbReference type="SAM" id="MobiDB-lite"/>
    </source>
</evidence>
<feature type="signal peptide" evidence="2">
    <location>
        <begin position="1"/>
        <end position="20"/>
    </location>
</feature>
<dbReference type="GeneID" id="81425107"/>
<accession>A0A9W9IB36</accession>
<feature type="compositionally biased region" description="Basic and acidic residues" evidence="1">
    <location>
        <begin position="28"/>
        <end position="39"/>
    </location>
</feature>
<sequence length="249" mass="27656">MAQVQLPWAFVLALARLTWRLDRRGVWTDESSRHDETKTKNPTNVWTPPRAVPDSVPMSLDLELHKPSPTGRVWDHQKSAPNKRRRSRQSTLCVFGSGPMRRESSGSPRPDWPCALGVQCPFIGALAFTCSALLAIRLVQRCAKHFAWELPSTAISAARTEVVGNTVDVLSQTEDIVLKEHNHHDHGDDDAVALMVLIYLKLTGGSRVDVHCAPQNSEGRAALQLDLEGECPGWDGRIGFRHLDGFEVT</sequence>
<dbReference type="AlphaFoldDB" id="A0A9W9IB36"/>
<dbReference type="Proteomes" id="UP001149163">
    <property type="component" value="Unassembled WGS sequence"/>
</dbReference>
<reference evidence="3" key="1">
    <citation type="submission" date="2022-11" db="EMBL/GenBank/DDBJ databases">
        <authorList>
            <person name="Petersen C."/>
        </authorList>
    </citation>
    <scope>NUCLEOTIDE SEQUENCE</scope>
    <source>
        <strain evidence="3">IBT 26290</strain>
    </source>
</reference>
<evidence type="ECO:0000256" key="2">
    <source>
        <dbReference type="SAM" id="SignalP"/>
    </source>
</evidence>
<feature type="region of interest" description="Disordered" evidence="1">
    <location>
        <begin position="66"/>
        <end position="91"/>
    </location>
</feature>
<keyword evidence="2" id="KW-0732">Signal</keyword>
<feature type="region of interest" description="Disordered" evidence="1">
    <location>
        <begin position="28"/>
        <end position="51"/>
    </location>
</feature>
<keyword evidence="4" id="KW-1185">Reference proteome</keyword>
<organism evidence="3 4">
    <name type="scientific">Penicillium canariense</name>
    <dbReference type="NCBI Taxonomy" id="189055"/>
    <lineage>
        <taxon>Eukaryota</taxon>
        <taxon>Fungi</taxon>
        <taxon>Dikarya</taxon>
        <taxon>Ascomycota</taxon>
        <taxon>Pezizomycotina</taxon>
        <taxon>Eurotiomycetes</taxon>
        <taxon>Eurotiomycetidae</taxon>
        <taxon>Eurotiales</taxon>
        <taxon>Aspergillaceae</taxon>
        <taxon>Penicillium</taxon>
    </lineage>
</organism>
<dbReference type="EMBL" id="JAPQKN010000002">
    <property type="protein sequence ID" value="KAJ5168212.1"/>
    <property type="molecule type" value="Genomic_DNA"/>
</dbReference>
<evidence type="ECO:0000313" key="3">
    <source>
        <dbReference type="EMBL" id="KAJ5168212.1"/>
    </source>
</evidence>
<evidence type="ECO:0000313" key="4">
    <source>
        <dbReference type="Proteomes" id="UP001149163"/>
    </source>
</evidence>
<dbReference type="RefSeq" id="XP_056544673.1">
    <property type="nucleotide sequence ID" value="XM_056685931.1"/>
</dbReference>
<name>A0A9W9IB36_9EURO</name>
<gene>
    <name evidence="3" type="ORF">N7482_003806</name>
</gene>
<proteinExistence type="predicted"/>
<reference evidence="3" key="2">
    <citation type="journal article" date="2023" name="IMA Fungus">
        <title>Comparative genomic study of the Penicillium genus elucidates a diverse pangenome and 15 lateral gene transfer events.</title>
        <authorList>
            <person name="Petersen C."/>
            <person name="Sorensen T."/>
            <person name="Nielsen M.R."/>
            <person name="Sondergaard T.E."/>
            <person name="Sorensen J.L."/>
            <person name="Fitzpatrick D.A."/>
            <person name="Frisvad J.C."/>
            <person name="Nielsen K.L."/>
        </authorList>
    </citation>
    <scope>NUCLEOTIDE SEQUENCE</scope>
    <source>
        <strain evidence="3">IBT 26290</strain>
    </source>
</reference>
<comment type="caution">
    <text evidence="3">The sequence shown here is derived from an EMBL/GenBank/DDBJ whole genome shotgun (WGS) entry which is preliminary data.</text>
</comment>
<feature type="chain" id="PRO_5040773077" evidence="2">
    <location>
        <begin position="21"/>
        <end position="249"/>
    </location>
</feature>